<feature type="region of interest" description="Disordered" evidence="1">
    <location>
        <begin position="717"/>
        <end position="787"/>
    </location>
</feature>
<proteinExistence type="predicted"/>
<feature type="region of interest" description="Disordered" evidence="1">
    <location>
        <begin position="267"/>
        <end position="327"/>
    </location>
</feature>
<feature type="compositionally biased region" description="Polar residues" evidence="1">
    <location>
        <begin position="178"/>
        <end position="189"/>
    </location>
</feature>
<feature type="compositionally biased region" description="Basic and acidic residues" evidence="1">
    <location>
        <begin position="131"/>
        <end position="149"/>
    </location>
</feature>
<sequence length="1127" mass="120944">MALLYVKLSPYAPWRGVGNMSHKLTCALPPLTSTPNKKEFHLLSQDASALSISPHQGSANYALARSPVWPPSRLRARSPVWPPSRLRARSPVWPPSRLRARSHACQSGRTPEVTLEEERFNFDADNGFQEVRSKKNVKESRQKSFEEQKSSSLPSNGREKDRDRERKGSSKVIGASQLVPTSSGGSMSSIPGAMLGGPSKPPFERPRQSKLPPRLARARETNRLQKAQQQQHQHGMHNDVSEMNKINQSVSLFPDPSLPAPPPSVNAWDKPITSSLRPNSPSSNTAGGLQLGTTLTSSTDSCVMEMNDQPHSGASSQRSTPSGEKTKLGREVVEKTVLDGTSPPVQTIIFENTNYKTGPSDLAMKAKIANHLKNQRIDKSRDRKLTEDVEDMALGFTNKTPVNLSELGKGPDNKSDPIQMPLNFNKNEDSADMKLDFTFDADLSQLTEDKNNKVMGLPRSMHMTTGVQSTISPSTADLNFKIASVKKVWESMPVSMPTVIEQHEDGSVTSTASSFTPTFGNAVDAGMDPSAFGKGVDGPGDDGSSLNSEVVYSPGPAMQGVPNSYSGGVCVKTDSTSTSSNVCKLIPPQVKPQPMMSSGPSPIGHPGAGALSPPPFNSSTSQQTGHINYQASQNPFGQNQTMGNNPNTVLISSSSNSLMSASVKPSSQQIGAIGTKGASPYQQQSALQSAPQPSQLYIQYDPSQVLNVNQSYLSSSQMVQRPGPVQSNVVPTIPPSSSFYSGSSGGQTGFYQPTNSSLQAVQQQAPSAQQLHQTGSHYGLPAYGTQSGTGTPVGLQGFSSQFLSSPLQMAQQYRNTGHPGPTFLKSSVQHQSDHGSSSNGRAQLKSPSSSQPDVLSSVFSAVELNTTSALANYATEAAPQIPSPKSRNCKQQQPQQQSPTQQQQQQQQHHKFNPYQGVNQSAQAQMELGRMNIEEVTPHLHGRRVKTTPSSPERDLNLDLPVLGSLAQHDTSTLVNYTTEAGFPLAFQQNVRGSMNLGVRGSLPSTPPRYPSPIQRPVVYQQGGASSGSGAMMSGNRHRSSHPTPTRPVGMNKMQGQGGQHYYGSNLKMDTSSDGKNEVIENKLSDGSPNLGNTGGTSSANKPLPVSNSQQQNSEVNKEENSTPNVE</sequence>
<feature type="compositionally biased region" description="Polar residues" evidence="1">
    <location>
        <begin position="309"/>
        <end position="323"/>
    </location>
</feature>
<feature type="region of interest" description="Disordered" evidence="1">
    <location>
        <begin position="812"/>
        <end position="853"/>
    </location>
</feature>
<feature type="compositionally biased region" description="Basic and acidic residues" evidence="1">
    <location>
        <begin position="1071"/>
        <end position="1084"/>
    </location>
</feature>
<protein>
    <submittedName>
        <fullName evidence="2">Uncharacterized protein</fullName>
    </submittedName>
</protein>
<evidence type="ECO:0000313" key="2">
    <source>
        <dbReference type="EMBL" id="CAD7260357.1"/>
    </source>
</evidence>
<feature type="region of interest" description="Disordered" evidence="1">
    <location>
        <begin position="877"/>
        <end position="911"/>
    </location>
</feature>
<feature type="compositionally biased region" description="Low complexity" evidence="1">
    <location>
        <begin position="285"/>
        <end position="301"/>
    </location>
</feature>
<gene>
    <name evidence="2" type="ORF">TSIB3V08_LOCUS4539</name>
</gene>
<feature type="compositionally biased region" description="Polar residues" evidence="1">
    <location>
        <begin position="824"/>
        <end position="841"/>
    </location>
</feature>
<feature type="region of interest" description="Disordered" evidence="1">
    <location>
        <begin position="1019"/>
        <end position="1127"/>
    </location>
</feature>
<accession>A0A7R9AUU0</accession>
<feature type="compositionally biased region" description="Basic and acidic residues" evidence="1">
    <location>
        <begin position="157"/>
        <end position="168"/>
    </location>
</feature>
<organism evidence="2">
    <name type="scientific">Timema shepardi</name>
    <name type="common">Walking stick</name>
    <dbReference type="NCBI Taxonomy" id="629360"/>
    <lineage>
        <taxon>Eukaryota</taxon>
        <taxon>Metazoa</taxon>
        <taxon>Ecdysozoa</taxon>
        <taxon>Arthropoda</taxon>
        <taxon>Hexapoda</taxon>
        <taxon>Insecta</taxon>
        <taxon>Pterygota</taxon>
        <taxon>Neoptera</taxon>
        <taxon>Polyneoptera</taxon>
        <taxon>Phasmatodea</taxon>
        <taxon>Timematodea</taxon>
        <taxon>Timematoidea</taxon>
        <taxon>Timematidae</taxon>
        <taxon>Timema</taxon>
    </lineage>
</organism>
<dbReference type="PANTHER" id="PTHR14038">
    <property type="entry name" value="BAT2 HLA-B-ASSOCIATED TRANSCRIPT 2"/>
    <property type="match status" value="1"/>
</dbReference>
<feature type="region of interest" description="Disordered" evidence="1">
    <location>
        <begin position="936"/>
        <end position="956"/>
    </location>
</feature>
<feature type="region of interest" description="Disordered" evidence="1">
    <location>
        <begin position="592"/>
        <end position="623"/>
    </location>
</feature>
<feature type="compositionally biased region" description="Low complexity" evidence="1">
    <location>
        <begin position="891"/>
        <end position="907"/>
    </location>
</feature>
<dbReference type="AlphaFoldDB" id="A0A7R9AUU0"/>
<dbReference type="GO" id="GO:0030154">
    <property type="term" value="P:cell differentiation"/>
    <property type="evidence" value="ECO:0007669"/>
    <property type="project" value="TreeGrafter"/>
</dbReference>
<feature type="region of interest" description="Disordered" evidence="1">
    <location>
        <begin position="131"/>
        <end position="213"/>
    </location>
</feature>
<name>A0A7R9AUU0_TIMSH</name>
<feature type="compositionally biased region" description="Polar residues" evidence="1">
    <location>
        <begin position="272"/>
        <end position="284"/>
    </location>
</feature>
<dbReference type="EMBL" id="OC001648">
    <property type="protein sequence ID" value="CAD7260357.1"/>
    <property type="molecule type" value="Genomic_DNA"/>
</dbReference>
<dbReference type="InterPro" id="IPR033184">
    <property type="entry name" value="PRRC2"/>
</dbReference>
<feature type="compositionally biased region" description="Low complexity" evidence="1">
    <location>
        <begin position="749"/>
        <end position="773"/>
    </location>
</feature>
<reference evidence="2" key="1">
    <citation type="submission" date="2020-11" db="EMBL/GenBank/DDBJ databases">
        <authorList>
            <person name="Tran Van P."/>
        </authorList>
    </citation>
    <scope>NUCLEOTIDE SEQUENCE</scope>
</reference>
<evidence type="ECO:0000256" key="1">
    <source>
        <dbReference type="SAM" id="MobiDB-lite"/>
    </source>
</evidence>
<dbReference type="PANTHER" id="PTHR14038:SF0">
    <property type="entry name" value="LP18708P"/>
    <property type="match status" value="1"/>
</dbReference>
<feature type="compositionally biased region" description="Polar residues" evidence="1">
    <location>
        <begin position="717"/>
        <end position="730"/>
    </location>
</feature>
<feature type="compositionally biased region" description="Polar residues" evidence="1">
    <location>
        <begin position="1085"/>
        <end position="1115"/>
    </location>
</feature>